<dbReference type="PANTHER" id="PTHR46515">
    <property type="entry name" value="TATA ELEMENT MODULATORY FACTOR TMF1"/>
    <property type="match status" value="1"/>
</dbReference>
<dbReference type="InterPro" id="IPR022091">
    <property type="entry name" value="TMF_TATA-bd"/>
</dbReference>
<dbReference type="PANTHER" id="PTHR46515:SF1">
    <property type="entry name" value="TATA ELEMENT MODULATORY FACTOR"/>
    <property type="match status" value="1"/>
</dbReference>
<name>A0A1L0BWI2_9ASCO</name>
<dbReference type="EMBL" id="LT635767">
    <property type="protein sequence ID" value="SGZ55603.1"/>
    <property type="molecule type" value="Genomic_DNA"/>
</dbReference>
<dbReference type="Gene3D" id="1.10.287.1490">
    <property type="match status" value="1"/>
</dbReference>
<proteinExistence type="predicted"/>
<feature type="coiled-coil region" evidence="1">
    <location>
        <begin position="369"/>
        <end position="445"/>
    </location>
</feature>
<accession>A0A1L0BWI2</accession>
<feature type="coiled-coil region" evidence="1">
    <location>
        <begin position="579"/>
        <end position="679"/>
    </location>
</feature>
<feature type="compositionally biased region" description="Basic and acidic residues" evidence="2">
    <location>
        <begin position="75"/>
        <end position="106"/>
    </location>
</feature>
<keyword evidence="1" id="KW-0175">Coiled coil</keyword>
<dbReference type="InterPro" id="IPR052602">
    <property type="entry name" value="Growth_transcription_reg"/>
</dbReference>
<dbReference type="GO" id="GO:0005794">
    <property type="term" value="C:Golgi apparatus"/>
    <property type="evidence" value="ECO:0007669"/>
    <property type="project" value="TreeGrafter"/>
</dbReference>
<evidence type="ECO:0000256" key="2">
    <source>
        <dbReference type="SAM" id="MobiDB-lite"/>
    </source>
</evidence>
<organism evidence="4 5">
    <name type="scientific">Sungouiella intermedia</name>
    <dbReference type="NCBI Taxonomy" id="45354"/>
    <lineage>
        <taxon>Eukaryota</taxon>
        <taxon>Fungi</taxon>
        <taxon>Dikarya</taxon>
        <taxon>Ascomycota</taxon>
        <taxon>Saccharomycotina</taxon>
        <taxon>Pichiomycetes</taxon>
        <taxon>Metschnikowiaceae</taxon>
        <taxon>Sungouiella</taxon>
    </lineage>
</organism>
<dbReference type="Proteomes" id="UP000182259">
    <property type="component" value="Chromosome IV"/>
</dbReference>
<evidence type="ECO:0000313" key="5">
    <source>
        <dbReference type="Proteomes" id="UP000182259"/>
    </source>
</evidence>
<dbReference type="Pfam" id="PF12325">
    <property type="entry name" value="TMF_TATA_bd"/>
    <property type="match status" value="1"/>
</dbReference>
<feature type="region of interest" description="Disordered" evidence="2">
    <location>
        <begin position="1"/>
        <end position="106"/>
    </location>
</feature>
<evidence type="ECO:0000313" key="4">
    <source>
        <dbReference type="EMBL" id="SGZ55603.1"/>
    </source>
</evidence>
<dbReference type="GO" id="GO:0005783">
    <property type="term" value="C:endoplasmic reticulum"/>
    <property type="evidence" value="ECO:0007669"/>
    <property type="project" value="TreeGrafter"/>
</dbReference>
<evidence type="ECO:0000259" key="3">
    <source>
        <dbReference type="Pfam" id="PF12325"/>
    </source>
</evidence>
<protein>
    <submittedName>
        <fullName evidence="4">CIC11C00000003402</fullName>
    </submittedName>
</protein>
<gene>
    <name evidence="4" type="ORF">SAMEA4029009_CIC11G00000003402</name>
</gene>
<dbReference type="AlphaFoldDB" id="A0A1L0BWI2"/>
<sequence length="686" mass="78038">MAEVAQEADPEPQEPVVAIEEPVEKEQTPVSAPETPTPEPAAPEPVKKPKRLTLQERLALAAKAKKKAQVTPVESRAESPIEPEVAKFSEKTETQTPEVVEKTDPPHNESVAELQAELAQMKSKLVQTTDENRMLREKRELKLNERIRTLVQNNNKLETSLKSYSEKNEETLLKLSEIEDVMKTHKIKSVDQLFELLNNSNAQVQELQHSLDKEKESNWEAKYKELQKMYEAELNDKKSYIKQLNDSALELQMLKQQVKLDVQSKEELISQLNREIVELRDENSAEVTRLESKIEGLRMENESFLKMSQNGVDAGDDNAEAHKQIEYLEFAKLSETHRNLQAQYVSSQENWKLIESNLLNKVDGLTSSLESLKKSKLKSANEVKKLNSQVSALAEQISKLKQEVAALRNENKELVFQIQVKVNEYTELEEKLEELKTVFNSDRQNYDIKINALNGSIRKYEGQSQVYNSSTSSDNVSSLQSRRLRDSGLHINLEARSFRNYSSQSMNSLGTPIQQWEEANASAPFTPYGIDQHQYSSSSLTEELHPFDAPDSAAETSFNFKSETPTLPSSGATKNVQLINKMSSSIRRLELELLSLKEENEQITAEKDTAQQEVMGKYDLEKQVSKLEETISQLQKEVAERSKKEETLLEVIGEKSEKVAELQADVVDLKDLCRQQVQQMIEMVGK</sequence>
<reference evidence="4 5" key="1">
    <citation type="submission" date="2016-10" db="EMBL/GenBank/DDBJ databases">
        <authorList>
            <person name="de Groot N.N."/>
        </authorList>
    </citation>
    <scope>NUCLEOTIDE SEQUENCE [LARGE SCALE GENOMIC DNA]</scope>
    <source>
        <strain evidence="4 5">PYCC 4715</strain>
    </source>
</reference>
<feature type="domain" description="TATA element modulatory factor 1 TATA binding" evidence="3">
    <location>
        <begin position="569"/>
        <end position="680"/>
    </location>
</feature>
<feature type="compositionally biased region" description="Acidic residues" evidence="2">
    <location>
        <begin position="1"/>
        <end position="12"/>
    </location>
</feature>
<feature type="coiled-coil region" evidence="1">
    <location>
        <begin position="111"/>
        <end position="300"/>
    </location>
</feature>
<evidence type="ECO:0000256" key="1">
    <source>
        <dbReference type="SAM" id="Coils"/>
    </source>
</evidence>